<dbReference type="OrthoDB" id="1932527at2759"/>
<evidence type="ECO:0000313" key="2">
    <source>
        <dbReference type="EMBL" id="GAU29492.1"/>
    </source>
</evidence>
<accession>A0A2Z6MXD8</accession>
<evidence type="ECO:0000259" key="1">
    <source>
        <dbReference type="Pfam" id="PF13966"/>
    </source>
</evidence>
<dbReference type="Proteomes" id="UP000242715">
    <property type="component" value="Unassembled WGS sequence"/>
</dbReference>
<dbReference type="EMBL" id="DF973397">
    <property type="protein sequence ID" value="GAU29492.1"/>
    <property type="molecule type" value="Genomic_DNA"/>
</dbReference>
<proteinExistence type="predicted"/>
<reference evidence="3" key="1">
    <citation type="journal article" date="2017" name="Front. Plant Sci.">
        <title>Climate Clever Clovers: New Paradigm to Reduce the Environmental Footprint of Ruminants by Breeding Low Methanogenic Forages Utilizing Haplotype Variation.</title>
        <authorList>
            <person name="Kaur P."/>
            <person name="Appels R."/>
            <person name="Bayer P.E."/>
            <person name="Keeble-Gagnere G."/>
            <person name="Wang J."/>
            <person name="Hirakawa H."/>
            <person name="Shirasawa K."/>
            <person name="Vercoe P."/>
            <person name="Stefanova K."/>
            <person name="Durmic Z."/>
            <person name="Nichols P."/>
            <person name="Revell C."/>
            <person name="Isobe S.N."/>
            <person name="Edwards D."/>
            <person name="Erskine W."/>
        </authorList>
    </citation>
    <scope>NUCLEOTIDE SEQUENCE [LARGE SCALE GENOMIC DNA]</scope>
    <source>
        <strain evidence="3">cv. Daliak</strain>
    </source>
</reference>
<organism evidence="2 3">
    <name type="scientific">Trifolium subterraneum</name>
    <name type="common">Subterranean clover</name>
    <dbReference type="NCBI Taxonomy" id="3900"/>
    <lineage>
        <taxon>Eukaryota</taxon>
        <taxon>Viridiplantae</taxon>
        <taxon>Streptophyta</taxon>
        <taxon>Embryophyta</taxon>
        <taxon>Tracheophyta</taxon>
        <taxon>Spermatophyta</taxon>
        <taxon>Magnoliopsida</taxon>
        <taxon>eudicotyledons</taxon>
        <taxon>Gunneridae</taxon>
        <taxon>Pentapetalae</taxon>
        <taxon>rosids</taxon>
        <taxon>fabids</taxon>
        <taxon>Fabales</taxon>
        <taxon>Fabaceae</taxon>
        <taxon>Papilionoideae</taxon>
        <taxon>50 kb inversion clade</taxon>
        <taxon>NPAAA clade</taxon>
        <taxon>Hologalegina</taxon>
        <taxon>IRL clade</taxon>
        <taxon>Trifolieae</taxon>
        <taxon>Trifolium</taxon>
    </lineage>
</organism>
<protein>
    <recommendedName>
        <fullName evidence="1">Reverse transcriptase zinc-binding domain-containing protein</fullName>
    </recommendedName>
</protein>
<dbReference type="Pfam" id="PF13966">
    <property type="entry name" value="zf-RVT"/>
    <property type="match status" value="1"/>
</dbReference>
<dbReference type="PANTHER" id="PTHR36617:SF16">
    <property type="entry name" value="OS04G0516500 PROTEIN"/>
    <property type="match status" value="1"/>
</dbReference>
<dbReference type="InterPro" id="IPR026960">
    <property type="entry name" value="RVT-Znf"/>
</dbReference>
<keyword evidence="3" id="KW-1185">Reference proteome</keyword>
<evidence type="ECO:0000313" key="3">
    <source>
        <dbReference type="Proteomes" id="UP000242715"/>
    </source>
</evidence>
<dbReference type="AlphaFoldDB" id="A0A2Z6MXD8"/>
<gene>
    <name evidence="2" type="ORF">TSUD_65280</name>
</gene>
<name>A0A2Z6MXD8_TRISU</name>
<feature type="domain" description="Reverse transcriptase zinc-binding" evidence="1">
    <location>
        <begin position="95"/>
        <end position="149"/>
    </location>
</feature>
<sequence length="218" mass="24766">MDNSRLQLGNGSKINFWNHDWCGSALSSLFNFPHHVQPNLHSTVSDYIANQQLHIPWQLQQSFPSLISHVTKVTIPIEEKQDQLIWKHSKSGVLSLKDAYHFTSPARPKLDWTRFIWNAAIPPSKSFMMWRLFHNRLSTDENLASRGFLLPSMQEGFFDCSRGVRQGDPLSPLLFGLAEEVLSRGLTKLVDEGTSSNIQVLSSFFARYAQISGQVINP</sequence>
<dbReference type="PANTHER" id="PTHR36617">
    <property type="entry name" value="PROTEIN, PUTATIVE-RELATED"/>
    <property type="match status" value="1"/>
</dbReference>